<proteinExistence type="inferred from homology"/>
<organism evidence="9 10">
    <name type="scientific">Leptobrachium leishanense</name>
    <name type="common">Leishan spiny toad</name>
    <dbReference type="NCBI Taxonomy" id="445787"/>
    <lineage>
        <taxon>Eukaryota</taxon>
        <taxon>Metazoa</taxon>
        <taxon>Chordata</taxon>
        <taxon>Craniata</taxon>
        <taxon>Vertebrata</taxon>
        <taxon>Euteleostomi</taxon>
        <taxon>Amphibia</taxon>
        <taxon>Batrachia</taxon>
        <taxon>Anura</taxon>
        <taxon>Pelobatoidea</taxon>
        <taxon>Megophryidae</taxon>
        <taxon>Leptobrachium</taxon>
    </lineage>
</organism>
<dbReference type="GO" id="GO:0033344">
    <property type="term" value="P:cholesterol efflux"/>
    <property type="evidence" value="ECO:0007669"/>
    <property type="project" value="TreeGrafter"/>
</dbReference>
<dbReference type="GeneTree" id="ENSGT00940000159739"/>
<dbReference type="InterPro" id="IPR013525">
    <property type="entry name" value="ABC2_TM"/>
</dbReference>
<evidence type="ECO:0000256" key="5">
    <source>
        <dbReference type="ARBA" id="ARBA00022989"/>
    </source>
</evidence>
<evidence type="ECO:0000313" key="9">
    <source>
        <dbReference type="Ensembl" id="ENSLLEP00000010453.1"/>
    </source>
</evidence>
<evidence type="ECO:0000256" key="3">
    <source>
        <dbReference type="ARBA" id="ARBA00022448"/>
    </source>
</evidence>
<dbReference type="GO" id="GO:0042632">
    <property type="term" value="P:cholesterol homeostasis"/>
    <property type="evidence" value="ECO:0007669"/>
    <property type="project" value="TreeGrafter"/>
</dbReference>
<keyword evidence="4 7" id="KW-0812">Transmembrane</keyword>
<dbReference type="InterPro" id="IPR017871">
    <property type="entry name" value="ABC_transporter-like_CS"/>
</dbReference>
<dbReference type="GO" id="GO:0120020">
    <property type="term" value="F:cholesterol transfer activity"/>
    <property type="evidence" value="ECO:0007669"/>
    <property type="project" value="TreeGrafter"/>
</dbReference>
<dbReference type="GO" id="GO:0016887">
    <property type="term" value="F:ATP hydrolysis activity"/>
    <property type="evidence" value="ECO:0007669"/>
    <property type="project" value="InterPro"/>
</dbReference>
<dbReference type="PROSITE" id="PS00211">
    <property type="entry name" value="ABC_TRANSPORTER_1"/>
    <property type="match status" value="1"/>
</dbReference>
<dbReference type="PANTHER" id="PTHR48041:SF71">
    <property type="entry name" value="ATP-BINDING CASSETTE SUB-FAMILY G MEMBER 8"/>
    <property type="match status" value="1"/>
</dbReference>
<dbReference type="GO" id="GO:0005524">
    <property type="term" value="F:ATP binding"/>
    <property type="evidence" value="ECO:0007669"/>
    <property type="project" value="InterPro"/>
</dbReference>
<dbReference type="AlphaFoldDB" id="A0A8C5MDB9"/>
<gene>
    <name evidence="9" type="primary">ABCG8</name>
</gene>
<dbReference type="Proteomes" id="UP000694569">
    <property type="component" value="Unplaced"/>
</dbReference>
<comment type="similarity">
    <text evidence="2">Belongs to the ABC transporter superfamily. ABCG family. Eye pigment precursor importer (TC 3.A.1.204) subfamily.</text>
</comment>
<keyword evidence="5 7" id="KW-1133">Transmembrane helix</keyword>
<evidence type="ECO:0000259" key="8">
    <source>
        <dbReference type="PROSITE" id="PS50893"/>
    </source>
</evidence>
<protein>
    <submittedName>
        <fullName evidence="9">ATP binding cassette subfamily G member 8</fullName>
    </submittedName>
</protein>
<dbReference type="InterPro" id="IPR050352">
    <property type="entry name" value="ABCG_transporters"/>
</dbReference>
<dbReference type="GO" id="GO:0043235">
    <property type="term" value="C:receptor complex"/>
    <property type="evidence" value="ECO:0007669"/>
    <property type="project" value="TreeGrafter"/>
</dbReference>
<reference evidence="9" key="1">
    <citation type="submission" date="2025-08" db="UniProtKB">
        <authorList>
            <consortium name="Ensembl"/>
        </authorList>
    </citation>
    <scope>IDENTIFICATION</scope>
</reference>
<dbReference type="PROSITE" id="PS50893">
    <property type="entry name" value="ABC_TRANSPORTER_2"/>
    <property type="match status" value="1"/>
</dbReference>
<comment type="subcellular location">
    <subcellularLocation>
        <location evidence="1">Membrane</location>
        <topology evidence="1">Multi-pass membrane protein</topology>
    </subcellularLocation>
</comment>
<feature type="transmembrane region" description="Helical" evidence="7">
    <location>
        <begin position="457"/>
        <end position="478"/>
    </location>
</feature>
<evidence type="ECO:0000256" key="4">
    <source>
        <dbReference type="ARBA" id="ARBA00022692"/>
    </source>
</evidence>
<keyword evidence="6 7" id="KW-0472">Membrane</keyword>
<evidence type="ECO:0000256" key="1">
    <source>
        <dbReference type="ARBA" id="ARBA00004141"/>
    </source>
</evidence>
<evidence type="ECO:0000256" key="7">
    <source>
        <dbReference type="SAM" id="Phobius"/>
    </source>
</evidence>
<feature type="transmembrane region" description="Helical" evidence="7">
    <location>
        <begin position="567"/>
        <end position="587"/>
    </location>
</feature>
<dbReference type="Gene3D" id="3.40.50.300">
    <property type="entry name" value="P-loop containing nucleotide triphosphate hydrolases"/>
    <property type="match status" value="1"/>
</dbReference>
<dbReference type="InterPro" id="IPR003439">
    <property type="entry name" value="ABC_transporter-like_ATP-bd"/>
</dbReference>
<keyword evidence="10" id="KW-1185">Reference proteome</keyword>
<feature type="domain" description="ABC transporter" evidence="8">
    <location>
        <begin position="70"/>
        <end position="315"/>
    </location>
</feature>
<dbReference type="Pfam" id="PF01061">
    <property type="entry name" value="ABC2_membrane"/>
    <property type="match status" value="1"/>
</dbReference>
<feature type="transmembrane region" description="Helical" evidence="7">
    <location>
        <begin position="647"/>
        <end position="669"/>
    </location>
</feature>
<sequence length="682" mass="77513">LGEYTVFRYNFTSVQLFLIFVQVGSMPSENLFVPEEDNSLYFTYSGRPNVLEVKGLNYQVNLHAQIPWYEKLAEFKMPWEWNKGGETSAITNLNVRVTSGQMLAVIGNTACGRASLLDIITCKDEGGKIKSGEILINGTLTNKHLVKKSIAHVRQDDQLLPHLTVRETFAFISKLRLPKSYSEQQRMKRVEEVIAELRLRQCANTKVGNEYTRGVSGGERRRVSIGVQLLWNPGILILDEPTSGLDSFTAHNLVITLSRLAKGNRLIILSIHQPRSDIFQLFDLVLLLSSGTTIYSGTAKDMVQYFASIGYPCPRYSNPADFYVDLTSIDKRTKEKEIECLERTRSLSEMFWDKVKDSKDFLWKVSNDDIKDLTSDKTGAKAPTESSEKIITMDAHDVDELPKGFHQFSVLIRRHISNDLRDLSTILIHGFEAVLMALLIGFLYYGQGGNQLSIQDTIALLFMKGSLTPFAVVLDVVAKCHSERAMLYHELQDGLYSITSYFFAKIIGELPEHFTFVVFYGVPIYWLANLNPDPVNFLLNLIFLFLMVYCTRAMAYWMSALFPTMQISSFLSNAVYTASYLTGGFIIKLENLWAIPFGLSFVSFLRWGFEGIMQVQFTGLTYSFNINNFTVNVPGELIIRNMEMDSYPLYSCYLVLIGISAGFLVLYYLCLKFIKQKSSQEW</sequence>
<dbReference type="CDD" id="cd03234">
    <property type="entry name" value="ABCG_White"/>
    <property type="match status" value="1"/>
</dbReference>
<evidence type="ECO:0000313" key="10">
    <source>
        <dbReference type="Proteomes" id="UP000694569"/>
    </source>
</evidence>
<dbReference type="PANTHER" id="PTHR48041">
    <property type="entry name" value="ABC TRANSPORTER G FAMILY MEMBER 28"/>
    <property type="match status" value="1"/>
</dbReference>
<dbReference type="SUPFAM" id="SSF52540">
    <property type="entry name" value="P-loop containing nucleoside triphosphate hydrolases"/>
    <property type="match status" value="1"/>
</dbReference>
<evidence type="ECO:0000256" key="2">
    <source>
        <dbReference type="ARBA" id="ARBA00005814"/>
    </source>
</evidence>
<name>A0A8C5MDB9_9ANUR</name>
<reference evidence="9" key="2">
    <citation type="submission" date="2025-09" db="UniProtKB">
        <authorList>
            <consortium name="Ensembl"/>
        </authorList>
    </citation>
    <scope>IDENTIFICATION</scope>
</reference>
<dbReference type="GO" id="GO:0140359">
    <property type="term" value="F:ABC-type transporter activity"/>
    <property type="evidence" value="ECO:0007669"/>
    <property type="project" value="InterPro"/>
</dbReference>
<accession>A0A8C5MDB9</accession>
<dbReference type="InterPro" id="IPR027417">
    <property type="entry name" value="P-loop_NTPase"/>
</dbReference>
<feature type="transmembrane region" description="Helical" evidence="7">
    <location>
        <begin position="510"/>
        <end position="528"/>
    </location>
</feature>
<feature type="transmembrane region" description="Helical" evidence="7">
    <location>
        <begin position="534"/>
        <end position="555"/>
    </location>
</feature>
<dbReference type="Ensembl" id="ENSLLET00000010859.1">
    <property type="protein sequence ID" value="ENSLLEP00000010453.1"/>
    <property type="gene ID" value="ENSLLEG00000006535.1"/>
</dbReference>
<dbReference type="Pfam" id="PF00005">
    <property type="entry name" value="ABC_tran"/>
    <property type="match status" value="1"/>
</dbReference>
<keyword evidence="3" id="KW-0813">Transport</keyword>
<evidence type="ECO:0000256" key="6">
    <source>
        <dbReference type="ARBA" id="ARBA00023136"/>
    </source>
</evidence>
<dbReference type="OrthoDB" id="66620at2759"/>
<dbReference type="GO" id="GO:0005886">
    <property type="term" value="C:plasma membrane"/>
    <property type="evidence" value="ECO:0007669"/>
    <property type="project" value="TreeGrafter"/>
</dbReference>
<feature type="transmembrane region" description="Helical" evidence="7">
    <location>
        <begin position="593"/>
        <end position="609"/>
    </location>
</feature>
<feature type="transmembrane region" description="Helical" evidence="7">
    <location>
        <begin position="423"/>
        <end position="445"/>
    </location>
</feature>
<dbReference type="InterPro" id="IPR043926">
    <property type="entry name" value="ABCG_dom"/>
</dbReference>
<dbReference type="Pfam" id="PF19055">
    <property type="entry name" value="ABC2_membrane_7"/>
    <property type="match status" value="1"/>
</dbReference>